<comment type="caution">
    <text evidence="2">The sequence shown here is derived from an EMBL/GenBank/DDBJ whole genome shotgun (WGS) entry which is preliminary data.</text>
</comment>
<feature type="transmembrane region" description="Helical" evidence="1">
    <location>
        <begin position="79"/>
        <end position="97"/>
    </location>
</feature>
<sequence length="105" mass="12270">MTPDASIKEDLSKYFLFHDQNGLPFTFLKPDLIISRQDLLCFVETPYMGFGAAIQLNWEIVIHARMATLRRKVYPQKNVVIPNFYSSIFMLLLILSLKLSSFKYF</sequence>
<reference evidence="2 3" key="1">
    <citation type="journal article" date="2019" name="Sci. Rep.">
        <title>Orb-weaving spider Araneus ventricosus genome elucidates the spidroin gene catalogue.</title>
        <authorList>
            <person name="Kono N."/>
            <person name="Nakamura H."/>
            <person name="Ohtoshi R."/>
            <person name="Moran D.A.P."/>
            <person name="Shinohara A."/>
            <person name="Yoshida Y."/>
            <person name="Fujiwara M."/>
            <person name="Mori M."/>
            <person name="Tomita M."/>
            <person name="Arakawa K."/>
        </authorList>
    </citation>
    <scope>NUCLEOTIDE SEQUENCE [LARGE SCALE GENOMIC DNA]</scope>
</reference>
<accession>A0A4Y2WLI2</accession>
<organism evidence="2 3">
    <name type="scientific">Araneus ventricosus</name>
    <name type="common">Orbweaver spider</name>
    <name type="synonym">Epeira ventricosa</name>
    <dbReference type="NCBI Taxonomy" id="182803"/>
    <lineage>
        <taxon>Eukaryota</taxon>
        <taxon>Metazoa</taxon>
        <taxon>Ecdysozoa</taxon>
        <taxon>Arthropoda</taxon>
        <taxon>Chelicerata</taxon>
        <taxon>Arachnida</taxon>
        <taxon>Araneae</taxon>
        <taxon>Araneomorphae</taxon>
        <taxon>Entelegynae</taxon>
        <taxon>Araneoidea</taxon>
        <taxon>Araneidae</taxon>
        <taxon>Araneus</taxon>
    </lineage>
</organism>
<keyword evidence="3" id="KW-1185">Reference proteome</keyword>
<proteinExistence type="predicted"/>
<gene>
    <name evidence="2" type="ORF">AVEN_136804_1</name>
</gene>
<dbReference type="Proteomes" id="UP000499080">
    <property type="component" value="Unassembled WGS sequence"/>
</dbReference>
<evidence type="ECO:0000313" key="2">
    <source>
        <dbReference type="EMBL" id="GBO37464.1"/>
    </source>
</evidence>
<keyword evidence="1" id="KW-0472">Membrane</keyword>
<dbReference type="AlphaFoldDB" id="A0A4Y2WLI2"/>
<name>A0A4Y2WLI2_ARAVE</name>
<protein>
    <submittedName>
        <fullName evidence="2">Uncharacterized protein</fullName>
    </submittedName>
</protein>
<evidence type="ECO:0000256" key="1">
    <source>
        <dbReference type="SAM" id="Phobius"/>
    </source>
</evidence>
<keyword evidence="1" id="KW-0812">Transmembrane</keyword>
<dbReference type="EMBL" id="BGPR01061895">
    <property type="protein sequence ID" value="GBO37464.1"/>
    <property type="molecule type" value="Genomic_DNA"/>
</dbReference>
<evidence type="ECO:0000313" key="3">
    <source>
        <dbReference type="Proteomes" id="UP000499080"/>
    </source>
</evidence>
<keyword evidence="1" id="KW-1133">Transmembrane helix</keyword>